<dbReference type="GO" id="GO:0008662">
    <property type="term" value="F:1-phosphofructokinase activity"/>
    <property type="evidence" value="ECO:0007669"/>
    <property type="project" value="UniProtKB-UniRule"/>
</dbReference>
<dbReference type="GO" id="GO:0044281">
    <property type="term" value="P:small molecule metabolic process"/>
    <property type="evidence" value="ECO:0007669"/>
    <property type="project" value="UniProtKB-ARBA"/>
</dbReference>
<evidence type="ECO:0000256" key="5">
    <source>
        <dbReference type="ARBA" id="ARBA00022777"/>
    </source>
</evidence>
<dbReference type="UniPathway" id="UPA00704">
    <property type="reaction ID" value="UER00715"/>
</dbReference>
<dbReference type="InterPro" id="IPR022463">
    <property type="entry name" value="1-PFruKinase"/>
</dbReference>
<keyword evidence="6 8" id="KW-0067">ATP-binding</keyword>
<evidence type="ECO:0000256" key="4">
    <source>
        <dbReference type="ARBA" id="ARBA00022741"/>
    </source>
</evidence>
<accession>A0A0X8FFM0</accession>
<keyword evidence="5 9" id="KW-0418">Kinase</keyword>
<dbReference type="InterPro" id="IPR029056">
    <property type="entry name" value="Ribokinase-like"/>
</dbReference>
<keyword evidence="2 8" id="KW-0808">Transferase</keyword>
<keyword evidence="3 8" id="KW-0423">Lactose metabolism</keyword>
<evidence type="ECO:0000313" key="13">
    <source>
        <dbReference type="Proteomes" id="UP000594771"/>
    </source>
</evidence>
<dbReference type="Proteomes" id="UP001069145">
    <property type="component" value="Unassembled WGS sequence"/>
</dbReference>
<dbReference type="KEGG" id="aun:AWM73_03465"/>
<dbReference type="GeneID" id="35767538"/>
<name>A0A0X8FFM0_9LACT</name>
<dbReference type="GO" id="GO:0009024">
    <property type="term" value="F:tagatose-6-phosphate kinase activity"/>
    <property type="evidence" value="ECO:0007669"/>
    <property type="project" value="UniProtKB-EC"/>
</dbReference>
<evidence type="ECO:0000256" key="6">
    <source>
        <dbReference type="ARBA" id="ARBA00022840"/>
    </source>
</evidence>
<comment type="similarity">
    <text evidence="1">Belongs to the carbohydrate kinase pfkB family.</text>
</comment>
<dbReference type="GO" id="GO:0005829">
    <property type="term" value="C:cytosol"/>
    <property type="evidence" value="ECO:0007669"/>
    <property type="project" value="TreeGrafter"/>
</dbReference>
<dbReference type="Pfam" id="PF00294">
    <property type="entry name" value="PfkB"/>
    <property type="match status" value="1"/>
</dbReference>
<feature type="domain" description="Carbohydrate kinase PfkB" evidence="10">
    <location>
        <begin position="8"/>
        <end position="288"/>
    </location>
</feature>
<comment type="function">
    <text evidence="9">Catalyzes the ATP-dependent phosphorylation of fructose-l-phosphate to fructose-l,6-bisphosphate.</text>
</comment>
<dbReference type="SUPFAM" id="SSF53613">
    <property type="entry name" value="Ribokinase-like"/>
    <property type="match status" value="1"/>
</dbReference>
<dbReference type="PIRSF" id="PIRSF000535">
    <property type="entry name" value="1PFK/6PFK/LacC"/>
    <property type="match status" value="1"/>
</dbReference>
<evidence type="ECO:0000256" key="7">
    <source>
        <dbReference type="ARBA" id="ARBA00047745"/>
    </source>
</evidence>
<comment type="catalytic activity">
    <reaction evidence="8">
        <text>D-tagatofuranose 6-phosphate + ATP = D-tagatofuranose 1,6-bisphosphate + ADP + H(+)</text>
        <dbReference type="Rhea" id="RHEA:12420"/>
        <dbReference type="ChEBI" id="CHEBI:15378"/>
        <dbReference type="ChEBI" id="CHEBI:30616"/>
        <dbReference type="ChEBI" id="CHEBI:58694"/>
        <dbReference type="ChEBI" id="CHEBI:58695"/>
        <dbReference type="ChEBI" id="CHEBI:456216"/>
        <dbReference type="EC" id="2.7.1.144"/>
    </reaction>
</comment>
<evidence type="ECO:0000313" key="14">
    <source>
        <dbReference type="Proteomes" id="UP001069145"/>
    </source>
</evidence>
<evidence type="ECO:0000313" key="12">
    <source>
        <dbReference type="EMBL" id="QPS01056.1"/>
    </source>
</evidence>
<dbReference type="Proteomes" id="UP000594771">
    <property type="component" value="Chromosome"/>
</dbReference>
<keyword evidence="4 8" id="KW-0547">Nucleotide-binding</keyword>
<dbReference type="EMBL" id="CP065662">
    <property type="protein sequence ID" value="QPS01056.1"/>
    <property type="molecule type" value="Genomic_DNA"/>
</dbReference>
<dbReference type="CDD" id="cd01164">
    <property type="entry name" value="FruK_PfkB_like"/>
    <property type="match status" value="1"/>
</dbReference>
<dbReference type="Gene3D" id="3.40.1190.20">
    <property type="match status" value="1"/>
</dbReference>
<reference evidence="11" key="2">
    <citation type="submission" date="2022-09" db="EMBL/GenBank/DDBJ databases">
        <title>Aerococcus urinae taxonomy study.</title>
        <authorList>
            <person name="Christensen J."/>
            <person name="Senneby E."/>
        </authorList>
    </citation>
    <scope>NUCLEOTIDE SEQUENCE</scope>
    <source>
        <strain evidence="11">NLD-066-U95</strain>
    </source>
</reference>
<dbReference type="NCBIfam" id="TIGR03828">
    <property type="entry name" value="pfkB"/>
    <property type="match status" value="1"/>
</dbReference>
<protein>
    <recommendedName>
        <fullName evidence="8">Tagatose-6-phosphate kinase</fullName>
        <ecNumber evidence="8">2.7.1.144</ecNumber>
    </recommendedName>
</protein>
<comment type="catalytic activity">
    <reaction evidence="7 9">
        <text>beta-D-fructose 1-phosphate + ATP = beta-D-fructose 1,6-bisphosphate + ADP + H(+)</text>
        <dbReference type="Rhea" id="RHEA:14213"/>
        <dbReference type="ChEBI" id="CHEBI:15378"/>
        <dbReference type="ChEBI" id="CHEBI:30616"/>
        <dbReference type="ChEBI" id="CHEBI:32966"/>
        <dbReference type="ChEBI" id="CHEBI:138881"/>
        <dbReference type="ChEBI" id="CHEBI:456216"/>
        <dbReference type="EC" id="2.7.1.56"/>
    </reaction>
</comment>
<gene>
    <name evidence="12" type="primary">pfkB</name>
    <name evidence="12" type="ORF">I6G68_06585</name>
    <name evidence="11" type="ORF">ODY43_01860</name>
</gene>
<evidence type="ECO:0000259" key="10">
    <source>
        <dbReference type="Pfam" id="PF00294"/>
    </source>
</evidence>
<evidence type="ECO:0000256" key="9">
    <source>
        <dbReference type="RuleBase" id="RU369061"/>
    </source>
</evidence>
<dbReference type="GO" id="GO:2001059">
    <property type="term" value="P:D-tagatose 6-phosphate catabolic process"/>
    <property type="evidence" value="ECO:0007669"/>
    <property type="project" value="UniProtKB-UniPathway"/>
</dbReference>
<evidence type="ECO:0000256" key="1">
    <source>
        <dbReference type="ARBA" id="ARBA00005380"/>
    </source>
</evidence>
<dbReference type="EC" id="2.7.1.144" evidence="8"/>
<keyword evidence="14" id="KW-1185">Reference proteome</keyword>
<dbReference type="InterPro" id="IPR011611">
    <property type="entry name" value="PfkB_dom"/>
</dbReference>
<dbReference type="FunFam" id="3.40.1190.20:FF:000001">
    <property type="entry name" value="Phosphofructokinase"/>
    <property type="match status" value="1"/>
</dbReference>
<dbReference type="RefSeq" id="WP_060778085.1">
    <property type="nucleotide sequence ID" value="NZ_CAJHLF010000020.1"/>
</dbReference>
<comment type="similarity">
    <text evidence="8">Belongs to the carbohydrate kinase PfkB family. LacC subfamily.</text>
</comment>
<dbReference type="GO" id="GO:0016052">
    <property type="term" value="P:carbohydrate catabolic process"/>
    <property type="evidence" value="ECO:0007669"/>
    <property type="project" value="UniProtKB-ARBA"/>
</dbReference>
<dbReference type="NCBIfam" id="TIGR03168">
    <property type="entry name" value="1-PFK"/>
    <property type="match status" value="1"/>
</dbReference>
<dbReference type="AlphaFoldDB" id="A0A0X8FFM0"/>
<evidence type="ECO:0000256" key="2">
    <source>
        <dbReference type="ARBA" id="ARBA00022679"/>
    </source>
</evidence>
<dbReference type="PANTHER" id="PTHR46566:SF1">
    <property type="entry name" value="1-PHOSPHOFRUCTOKINASE"/>
    <property type="match status" value="1"/>
</dbReference>
<dbReference type="PANTHER" id="PTHR46566">
    <property type="entry name" value="1-PHOSPHOFRUCTOKINASE-RELATED"/>
    <property type="match status" value="1"/>
</dbReference>
<proteinExistence type="inferred from homology"/>
<sequence>MIYTITFNPAVDLVMQVDDIKLGDLNRSHEDHYVAGGKGINASVVFQRLGKENIATGFIGGFSGQFIIDELEAEGVNTHFIELDQPTRINVKLKGPQETEINAQGPRVDADKFQELMTYLNEELTENDTVFLAGNAAPGLDEEAYIRIAKLCLEKKVNFVLDSNKQLLKACLEYKPFIIKPNREELGELFETQIESDADLIKYAKALQEAGALNVLVSLGGDGSLLLTEAGDIYRANVPTGKVINSVGAGDSMLSGFISAYVESKDYAESLKIAAATGSGTAFSVGITTKDLVEELVDQIVVKKEN</sequence>
<dbReference type="GO" id="GO:0005988">
    <property type="term" value="P:lactose metabolic process"/>
    <property type="evidence" value="ECO:0007669"/>
    <property type="project" value="UniProtKB-KW"/>
</dbReference>
<comment type="pathway">
    <text evidence="8">Carbohydrate metabolism; D-tagatose 6-phosphate degradation; D-glyceraldehyde 3-phosphate and glycerone phosphate from D-tagatose 6-phosphate: step 1/2.</text>
</comment>
<evidence type="ECO:0000256" key="3">
    <source>
        <dbReference type="ARBA" id="ARBA00022736"/>
    </source>
</evidence>
<organism evidence="12 13">
    <name type="scientific">Aerococcus urinae</name>
    <dbReference type="NCBI Taxonomy" id="1376"/>
    <lineage>
        <taxon>Bacteria</taxon>
        <taxon>Bacillati</taxon>
        <taxon>Bacillota</taxon>
        <taxon>Bacilli</taxon>
        <taxon>Lactobacillales</taxon>
        <taxon>Aerococcaceae</taxon>
        <taxon>Aerococcus</taxon>
    </lineage>
</organism>
<reference evidence="12 13" key="1">
    <citation type="submission" date="2020-12" db="EMBL/GenBank/DDBJ databases">
        <title>FDA dAtabase for Regulatory Grade micrObial Sequences (FDA-ARGOS): Supporting development and validation of Infectious Disease Dx tests.</title>
        <authorList>
            <person name="Sproer C."/>
            <person name="Gronow S."/>
            <person name="Severitt S."/>
            <person name="Schroder I."/>
            <person name="Tallon L."/>
            <person name="Sadzewicz L."/>
            <person name="Zhao X."/>
            <person name="Boylan J."/>
            <person name="Ott S."/>
            <person name="Bowen H."/>
            <person name="Vavikolanu K."/>
            <person name="Mehta A."/>
            <person name="Aluvathingal J."/>
            <person name="Nadendla S."/>
            <person name="Lowell S."/>
            <person name="Myers T."/>
            <person name="Yan Y."/>
            <person name="Sichtig H."/>
        </authorList>
    </citation>
    <scope>NUCLEOTIDE SEQUENCE [LARGE SCALE GENOMIC DNA]</scope>
    <source>
        <strain evidence="12 13">FDAARGOS_911</strain>
    </source>
</reference>
<dbReference type="OrthoDB" id="9801219at2"/>
<dbReference type="InterPro" id="IPR017583">
    <property type="entry name" value="Tagatose/fructose_Pkinase"/>
</dbReference>
<dbReference type="InterPro" id="IPR002173">
    <property type="entry name" value="Carboh/pur_kinase_PfkB_CS"/>
</dbReference>
<dbReference type="EMBL" id="JAOTML010000001">
    <property type="protein sequence ID" value="MCY3052751.1"/>
    <property type="molecule type" value="Genomic_DNA"/>
</dbReference>
<dbReference type="GO" id="GO:0005524">
    <property type="term" value="F:ATP binding"/>
    <property type="evidence" value="ECO:0007669"/>
    <property type="project" value="UniProtKB-UniRule"/>
</dbReference>
<dbReference type="PROSITE" id="PS00584">
    <property type="entry name" value="PFKB_KINASES_2"/>
    <property type="match status" value="1"/>
</dbReference>
<evidence type="ECO:0000313" key="11">
    <source>
        <dbReference type="EMBL" id="MCY3052751.1"/>
    </source>
</evidence>
<evidence type="ECO:0000256" key="8">
    <source>
        <dbReference type="PIRNR" id="PIRNR000535"/>
    </source>
</evidence>